<dbReference type="InterPro" id="IPR041588">
    <property type="entry name" value="Integrase_H2C2"/>
</dbReference>
<evidence type="ECO:0000256" key="3">
    <source>
        <dbReference type="ARBA" id="ARBA00010879"/>
    </source>
</evidence>
<feature type="compositionally biased region" description="Acidic residues" evidence="15">
    <location>
        <begin position="1200"/>
        <end position="1222"/>
    </location>
</feature>
<dbReference type="InterPro" id="IPR000210">
    <property type="entry name" value="BTB/POZ_dom"/>
</dbReference>
<dbReference type="EC" id="3.1.26.4" evidence="4"/>
<dbReference type="InterPro" id="IPR050951">
    <property type="entry name" value="Retrovirus_Pol_polyprotein"/>
</dbReference>
<dbReference type="EMBL" id="JBBPFD010000020">
    <property type="protein sequence ID" value="KAK7884750.1"/>
    <property type="molecule type" value="Genomic_DNA"/>
</dbReference>
<feature type="domain" description="Reverse transcriptase" evidence="18">
    <location>
        <begin position="132"/>
        <end position="327"/>
    </location>
</feature>
<feature type="domain" description="C2H2-type" evidence="17">
    <location>
        <begin position="1303"/>
        <end position="1330"/>
    </location>
</feature>
<evidence type="ECO:0000256" key="12">
    <source>
        <dbReference type="ARBA" id="ARBA00023242"/>
    </source>
</evidence>
<dbReference type="CDD" id="cd01647">
    <property type="entry name" value="RT_LTR"/>
    <property type="match status" value="1"/>
</dbReference>
<dbReference type="FunFam" id="3.30.420.10:FF:000063">
    <property type="entry name" value="Retrovirus-related Pol polyprotein from transposon 297-like Protein"/>
    <property type="match status" value="1"/>
</dbReference>
<evidence type="ECO:0000259" key="18">
    <source>
        <dbReference type="PROSITE" id="PS50878"/>
    </source>
</evidence>
<dbReference type="InterPro" id="IPR043128">
    <property type="entry name" value="Rev_trsase/Diguanyl_cyclase"/>
</dbReference>
<evidence type="ECO:0000256" key="10">
    <source>
        <dbReference type="ARBA" id="ARBA00023125"/>
    </source>
</evidence>
<dbReference type="InterPro" id="IPR036397">
    <property type="entry name" value="RNaseH_sf"/>
</dbReference>
<dbReference type="InterPro" id="IPR000477">
    <property type="entry name" value="RT_dom"/>
</dbReference>
<dbReference type="Pfam" id="PF00096">
    <property type="entry name" value="zf-C2H2"/>
    <property type="match status" value="9"/>
</dbReference>
<feature type="domain" description="C2H2-type" evidence="17">
    <location>
        <begin position="1247"/>
        <end position="1274"/>
    </location>
</feature>
<dbReference type="FunFam" id="3.30.70.270:FF:000020">
    <property type="entry name" value="Transposon Tf2-6 polyprotein-like Protein"/>
    <property type="match status" value="1"/>
</dbReference>
<evidence type="ECO:0000256" key="2">
    <source>
        <dbReference type="ARBA" id="ARBA00006991"/>
    </source>
</evidence>
<dbReference type="Gene3D" id="3.30.70.270">
    <property type="match status" value="2"/>
</dbReference>
<dbReference type="GO" id="GO:0045893">
    <property type="term" value="P:positive regulation of DNA-templated transcription"/>
    <property type="evidence" value="ECO:0007669"/>
    <property type="project" value="UniProtKB-ARBA"/>
</dbReference>
<feature type="domain" description="C2H2-type" evidence="17">
    <location>
        <begin position="1499"/>
        <end position="1526"/>
    </location>
</feature>
<dbReference type="Pfam" id="PF00651">
    <property type="entry name" value="BTB"/>
    <property type="match status" value="1"/>
</dbReference>
<dbReference type="FunFam" id="3.30.160.60:FF:000340">
    <property type="entry name" value="zinc finger protein 473 isoform X1"/>
    <property type="match status" value="1"/>
</dbReference>
<dbReference type="InterPro" id="IPR011333">
    <property type="entry name" value="SKP1/BTB/POZ_sf"/>
</dbReference>
<dbReference type="InterPro" id="IPR012337">
    <property type="entry name" value="RNaseH-like_sf"/>
</dbReference>
<feature type="compositionally biased region" description="Low complexity" evidence="15">
    <location>
        <begin position="1121"/>
        <end position="1134"/>
    </location>
</feature>
<dbReference type="SMART" id="SM00355">
    <property type="entry name" value="ZnF_C2H2"/>
    <property type="match status" value="13"/>
</dbReference>
<dbReference type="FunFam" id="1.10.340.70:FF:000003">
    <property type="entry name" value="Protein CBG25708"/>
    <property type="match status" value="1"/>
</dbReference>
<evidence type="ECO:0000256" key="14">
    <source>
        <dbReference type="PROSITE-ProRule" id="PRU00042"/>
    </source>
</evidence>
<dbReference type="Gene3D" id="1.10.340.70">
    <property type="match status" value="1"/>
</dbReference>
<dbReference type="FunFam" id="3.30.160.60:FF:000325">
    <property type="entry name" value="ZFP90 zinc finger protein"/>
    <property type="match status" value="1"/>
</dbReference>
<dbReference type="SUPFAM" id="SSF57667">
    <property type="entry name" value="beta-beta-alpha zinc fingers"/>
    <property type="match status" value="7"/>
</dbReference>
<feature type="domain" description="C2H2-type" evidence="17">
    <location>
        <begin position="1275"/>
        <end position="1302"/>
    </location>
</feature>
<evidence type="ECO:0000256" key="4">
    <source>
        <dbReference type="ARBA" id="ARBA00012180"/>
    </source>
</evidence>
<dbReference type="Proteomes" id="UP001460270">
    <property type="component" value="Unassembled WGS sequence"/>
</dbReference>
<keyword evidence="8" id="KW-0862">Zinc</keyword>
<dbReference type="PROSITE" id="PS00028">
    <property type="entry name" value="ZINC_FINGER_C2H2_1"/>
    <property type="match status" value="13"/>
</dbReference>
<dbReference type="PROSITE" id="PS50097">
    <property type="entry name" value="BTB"/>
    <property type="match status" value="1"/>
</dbReference>
<dbReference type="FunFam" id="3.30.160.60:FF:000446">
    <property type="entry name" value="Zinc finger protein"/>
    <property type="match status" value="1"/>
</dbReference>
<dbReference type="FunFam" id="3.30.160.60:FF:001468">
    <property type="entry name" value="Zinc finger protein 672"/>
    <property type="match status" value="1"/>
</dbReference>
<feature type="domain" description="C2H2-type" evidence="17">
    <location>
        <begin position="1471"/>
        <end position="1498"/>
    </location>
</feature>
<protein>
    <recommendedName>
        <fullName evidence="13">Gypsy retrotransposon integrase-like protein 1</fullName>
        <ecNumber evidence="4">3.1.26.4</ecNumber>
    </recommendedName>
</protein>
<dbReference type="SUPFAM" id="SSF53098">
    <property type="entry name" value="Ribonuclease H-like"/>
    <property type="match status" value="1"/>
</dbReference>
<dbReference type="Gene3D" id="3.30.710.10">
    <property type="entry name" value="Potassium Channel Kv1.1, Chain A"/>
    <property type="match status" value="1"/>
</dbReference>
<feature type="domain" description="C2H2-type" evidence="17">
    <location>
        <begin position="1387"/>
        <end position="1414"/>
    </location>
</feature>
<evidence type="ECO:0000256" key="11">
    <source>
        <dbReference type="ARBA" id="ARBA00023163"/>
    </source>
</evidence>
<dbReference type="SUPFAM" id="SSF54695">
    <property type="entry name" value="POZ domain"/>
    <property type="match status" value="1"/>
</dbReference>
<feature type="domain" description="C2H2-type" evidence="17">
    <location>
        <begin position="1331"/>
        <end position="1358"/>
    </location>
</feature>
<feature type="domain" description="C2H2-type" evidence="17">
    <location>
        <begin position="1527"/>
        <end position="1554"/>
    </location>
</feature>
<dbReference type="PROSITE" id="PS50994">
    <property type="entry name" value="INTEGRASE"/>
    <property type="match status" value="1"/>
</dbReference>
<dbReference type="Gene3D" id="3.10.10.10">
    <property type="entry name" value="HIV Type 1 Reverse Transcriptase, subunit A, domain 1"/>
    <property type="match status" value="1"/>
</dbReference>
<comment type="subcellular location">
    <subcellularLocation>
        <location evidence="1">Nucleus</location>
    </subcellularLocation>
</comment>
<evidence type="ECO:0000256" key="13">
    <source>
        <dbReference type="ARBA" id="ARBA00039658"/>
    </source>
</evidence>
<feature type="domain" description="BTB" evidence="16">
    <location>
        <begin position="949"/>
        <end position="994"/>
    </location>
</feature>
<feature type="compositionally biased region" description="Low complexity" evidence="15">
    <location>
        <begin position="1085"/>
        <end position="1099"/>
    </location>
</feature>
<dbReference type="InterPro" id="IPR043502">
    <property type="entry name" value="DNA/RNA_pol_sf"/>
</dbReference>
<dbReference type="GO" id="GO:0043565">
    <property type="term" value="F:sequence-specific DNA binding"/>
    <property type="evidence" value="ECO:0007669"/>
    <property type="project" value="UniProtKB-ARBA"/>
</dbReference>
<dbReference type="FunFam" id="3.10.20.370:FF:000001">
    <property type="entry name" value="Retrovirus-related Pol polyprotein from transposon 17.6-like protein"/>
    <property type="match status" value="1"/>
</dbReference>
<keyword evidence="21" id="KW-1185">Reference proteome</keyword>
<keyword evidence="9" id="KW-0805">Transcription regulation</keyword>
<dbReference type="PROSITE" id="PS50878">
    <property type="entry name" value="RT_POL"/>
    <property type="match status" value="1"/>
</dbReference>
<dbReference type="InterPro" id="IPR036236">
    <property type="entry name" value="Znf_C2H2_sf"/>
</dbReference>
<keyword evidence="11" id="KW-0804">Transcription</keyword>
<dbReference type="Gene3D" id="3.30.160.60">
    <property type="entry name" value="Classic Zinc Finger"/>
    <property type="match status" value="13"/>
</dbReference>
<feature type="domain" description="Integrase catalytic" evidence="19">
    <location>
        <begin position="700"/>
        <end position="857"/>
    </location>
</feature>
<keyword evidence="6" id="KW-0677">Repeat</keyword>
<evidence type="ECO:0000259" key="16">
    <source>
        <dbReference type="PROSITE" id="PS50097"/>
    </source>
</evidence>
<evidence type="ECO:0000256" key="7">
    <source>
        <dbReference type="ARBA" id="ARBA00022771"/>
    </source>
</evidence>
<dbReference type="PANTHER" id="PTHR37984:SF15">
    <property type="entry name" value="INTEGRASE CATALYTIC DOMAIN-CONTAINING PROTEIN"/>
    <property type="match status" value="1"/>
</dbReference>
<dbReference type="FunFam" id="3.30.160.60:FF:000744">
    <property type="entry name" value="zinc finger E-box-binding homeobox 1"/>
    <property type="match status" value="1"/>
</dbReference>
<comment type="similarity">
    <text evidence="3">Belongs to the beta type-B retroviral polymerase family. HERV class-II K(HML-2) pol subfamily.</text>
</comment>
<name>A0AAW0N363_9GOBI</name>
<sequence>MSANVPPPSPFLPCPGEPIMPFEMWMRMFNNYLLVINATGNAWPEGRKRATLLHCLGTEGQRLFYTLPDTGDTMASAVAALEKHFAPRVNIVVERHAFRKRKQDSHESIVQYVAALRDLASKCGFDEKKDEMIRDQLIEHVSSSRIRERLLLEPDLTLDKAITLATQLESAVQQAKTMTTDLPAPVQAVQQRSYMHKKKNELFTNLHGAKVFSTIDLANAYYQLPLHEESRDLTAFITHDGLFRFCRVPYGLASAPSAFQKMMADILKDVPGVQNYLDDLIVYGKTQNEHDRNLDSVLCKLKDAGLVLNDKKCHFRKPCLRFLGHIITADGILPDKEHIDAVTNAPPPSDAATLRSFLGLVSWYSKFLPNFATVVAPMRDCANNKDSFIWTAEAQTSFEEIKKLLVNSPALTLFDPALPVVISTDASDYGLGAVFTQVQPDGTEKPVAFASRTLTNAERKYSTVEKEALACVWATEKWRTYLWGRRFTLRTDHQALTTLLSTKGMGRAGMRIARWSARLLCFDYSVVYRPGSQNYTADCLSRLPLPMSADIASDTEPEMVAQISATLASLPVVEFDTACANCPELSALRAQIQKGWPATIKALNDTLVPYYKLKDELSTKDNYILRDSRLIAPLSLRHSLIALAHESHQGIVRTKQRLRDLYWWPGIDAQVHAAISSCVLCQSNDKTARTRPAPLHPVPLPDGPWRKLGLDIVGPFETATPDCRFAITLTDYYSKWPELAFSRTATTEDVVHFLSSVFSRHGDPENIVTDNGTQFTSSAFASFLQSRGISHSKTSVYYPAANGAIERFHRALRSCIQSAIQQSAPWKQTVTNWLQVYRATPHATTATSPYELLYGRKMRTKLNILPLPPCTSTVDEFAQDTVLKKQNKMQRYTDSKRGAQVPSFRPELAEKGNKKKVGGLSTLDSGTMEFPWHCGKVLEQLNHQRKQGLLSACSLYFRTLFVEQKDVVHLDISNAAGLGLVLDFMYTSKLNLSINNVVDVMMVAKFLKMPEIVNACSAYQTMASPGPTIVTVDLQEDKTLEVDPIVPIESDLAIVAAQVEESQSQVPPAEDDSNATVSAPEEVPADTQQADTQQADTQQMDSLPKPSPSSSGRIKPPKTPPTVTKKNIVKKNVVAQGFKDDPSDVDYTPESSSRKPPQRNYPPDNDSEEDDQCKKGEPKNTEATESPDKTDSNSEKAMEEETEEIDDSEASECEQDDEGESDGDSKTNQYRPKGSRSETKQYSSITHKCEDCGKVFTHTGNFKRHMRIHTGEKPFSCRNCNKAFSDPAACRAHERTHSPLKPFCCSTCGKCYRHISLLNMHLKRHTGEARYSCDLCGKLFTTSGNLKRHQLVHSGEKPFHCDYCDRAFSDPTAKMRHLETHDTEKDHKCPHCDKRFHQLGNLKAHLKIHIADGPLKCKECGKQFTTSGNLKRHLRVHTGEKPFVCAHCQRAFSDPGALLRHERTHTGEKPCVCKVCGKAFTQASSLIAHFRQHTGERPYVCDRCGKRFTQSSQLANHIKHHDNVRPHKCHVCSKAFVNVGDLSKHIIVHTGEKPFLCDKCGRGFNRVDNLRSHVKTVHHGKAGMKRLVVTENNSEEAEGSEERPVPQNELNIVTVSTEDIVTLATEALASSSVTQLTVVPVTTSASADETEALKAEITKAVEKVQEADPNMQILYACDSCGEKFLDASSLAQHVRIHTAQALVMFQADSDYYQYTTTTTAEGDSSPSWQPASEQIIQERELVFRPIDQEEGAQTDRVGTLKEETVAPELETQAEVKTEVQEKNEEQDNQTDMDYHS</sequence>
<dbReference type="SUPFAM" id="SSF56672">
    <property type="entry name" value="DNA/RNA polymerases"/>
    <property type="match status" value="1"/>
</dbReference>
<organism evidence="20 21">
    <name type="scientific">Mugilogobius chulae</name>
    <name type="common">yellowstripe goby</name>
    <dbReference type="NCBI Taxonomy" id="88201"/>
    <lineage>
        <taxon>Eukaryota</taxon>
        <taxon>Metazoa</taxon>
        <taxon>Chordata</taxon>
        <taxon>Craniata</taxon>
        <taxon>Vertebrata</taxon>
        <taxon>Euteleostomi</taxon>
        <taxon>Actinopterygii</taxon>
        <taxon>Neopterygii</taxon>
        <taxon>Teleostei</taxon>
        <taxon>Neoteleostei</taxon>
        <taxon>Acanthomorphata</taxon>
        <taxon>Gobiaria</taxon>
        <taxon>Gobiiformes</taxon>
        <taxon>Gobioidei</taxon>
        <taxon>Gobiidae</taxon>
        <taxon>Gobionellinae</taxon>
        <taxon>Mugilogobius</taxon>
    </lineage>
</organism>
<feature type="domain" description="C2H2-type" evidence="17">
    <location>
        <begin position="1555"/>
        <end position="1583"/>
    </location>
</feature>
<evidence type="ECO:0000256" key="6">
    <source>
        <dbReference type="ARBA" id="ARBA00022737"/>
    </source>
</evidence>
<dbReference type="GO" id="GO:0004523">
    <property type="term" value="F:RNA-DNA hybrid ribonuclease activity"/>
    <property type="evidence" value="ECO:0007669"/>
    <property type="project" value="UniProtKB-EC"/>
</dbReference>
<dbReference type="SMART" id="SM00225">
    <property type="entry name" value="BTB"/>
    <property type="match status" value="1"/>
</dbReference>
<feature type="domain" description="C2H2-type" evidence="17">
    <location>
        <begin position="1415"/>
        <end position="1442"/>
    </location>
</feature>
<dbReference type="GO" id="GO:0005694">
    <property type="term" value="C:chromosome"/>
    <property type="evidence" value="ECO:0007669"/>
    <property type="project" value="UniProtKB-ARBA"/>
</dbReference>
<keyword evidence="7 14" id="KW-0863">Zinc-finger</keyword>
<feature type="compositionally biased region" description="Basic and acidic residues" evidence="15">
    <location>
        <begin position="1172"/>
        <end position="1199"/>
    </location>
</feature>
<dbReference type="FunFam" id="3.30.160.60:FF:000100">
    <property type="entry name" value="Zinc finger 45-like"/>
    <property type="match status" value="1"/>
</dbReference>
<dbReference type="PROSITE" id="PS50157">
    <property type="entry name" value="ZINC_FINGER_C2H2_2"/>
    <property type="match status" value="13"/>
</dbReference>
<feature type="compositionally biased region" description="Basic and acidic residues" evidence="15">
    <location>
        <begin position="1773"/>
        <end position="1785"/>
    </location>
</feature>
<evidence type="ECO:0000259" key="17">
    <source>
        <dbReference type="PROSITE" id="PS50157"/>
    </source>
</evidence>
<evidence type="ECO:0000313" key="20">
    <source>
        <dbReference type="EMBL" id="KAK7884750.1"/>
    </source>
</evidence>
<evidence type="ECO:0000256" key="9">
    <source>
        <dbReference type="ARBA" id="ARBA00023015"/>
    </source>
</evidence>
<dbReference type="Pfam" id="PF17921">
    <property type="entry name" value="Integrase_H2C2"/>
    <property type="match status" value="1"/>
</dbReference>
<dbReference type="GO" id="GO:0015074">
    <property type="term" value="P:DNA integration"/>
    <property type="evidence" value="ECO:0007669"/>
    <property type="project" value="InterPro"/>
</dbReference>
<keyword evidence="5" id="KW-0479">Metal-binding</keyword>
<gene>
    <name evidence="20" type="ORF">WMY93_027873</name>
</gene>
<evidence type="ECO:0000256" key="5">
    <source>
        <dbReference type="ARBA" id="ARBA00022723"/>
    </source>
</evidence>
<reference evidence="21" key="1">
    <citation type="submission" date="2024-04" db="EMBL/GenBank/DDBJ databases">
        <title>Salinicola lusitanus LLJ914,a marine bacterium isolated from the Okinawa Trough.</title>
        <authorList>
            <person name="Li J."/>
        </authorList>
    </citation>
    <scope>NUCLEOTIDE SEQUENCE [LARGE SCALE GENOMIC DNA]</scope>
</reference>
<evidence type="ECO:0000313" key="21">
    <source>
        <dbReference type="Proteomes" id="UP001460270"/>
    </source>
</evidence>
<comment type="similarity">
    <text evidence="2">Belongs to the krueppel C2H2-type zinc-finger protein family.</text>
</comment>
<dbReference type="FunFam" id="3.30.160.60:FF:002343">
    <property type="entry name" value="Zinc finger protein 33A"/>
    <property type="match status" value="2"/>
</dbReference>
<dbReference type="Pfam" id="PF17919">
    <property type="entry name" value="RT_RNaseH_2"/>
    <property type="match status" value="1"/>
</dbReference>
<dbReference type="InterPro" id="IPR041577">
    <property type="entry name" value="RT_RNaseH_2"/>
</dbReference>
<dbReference type="InterPro" id="IPR013087">
    <property type="entry name" value="Znf_C2H2_type"/>
</dbReference>
<feature type="domain" description="C2H2-type" evidence="17">
    <location>
        <begin position="1443"/>
        <end position="1470"/>
    </location>
</feature>
<feature type="region of interest" description="Disordered" evidence="15">
    <location>
        <begin position="1059"/>
        <end position="1242"/>
    </location>
</feature>
<dbReference type="PANTHER" id="PTHR37984">
    <property type="entry name" value="PROTEIN CBG26694"/>
    <property type="match status" value="1"/>
</dbReference>
<evidence type="ECO:0000256" key="8">
    <source>
        <dbReference type="ARBA" id="ARBA00022833"/>
    </source>
</evidence>
<comment type="caution">
    <text evidence="20">The sequence shown here is derived from an EMBL/GenBank/DDBJ whole genome shotgun (WGS) entry which is preliminary data.</text>
</comment>
<dbReference type="Gene3D" id="3.30.420.10">
    <property type="entry name" value="Ribonuclease H-like superfamily/Ribonuclease H"/>
    <property type="match status" value="1"/>
</dbReference>
<dbReference type="GO" id="GO:0005634">
    <property type="term" value="C:nucleus"/>
    <property type="evidence" value="ECO:0007669"/>
    <property type="project" value="UniProtKB-SubCell"/>
</dbReference>
<feature type="region of interest" description="Disordered" evidence="15">
    <location>
        <begin position="1746"/>
        <end position="1796"/>
    </location>
</feature>
<evidence type="ECO:0000256" key="1">
    <source>
        <dbReference type="ARBA" id="ARBA00004123"/>
    </source>
</evidence>
<dbReference type="GO" id="GO:0008270">
    <property type="term" value="F:zinc ion binding"/>
    <property type="evidence" value="ECO:0007669"/>
    <property type="project" value="UniProtKB-KW"/>
</dbReference>
<evidence type="ECO:0000256" key="15">
    <source>
        <dbReference type="SAM" id="MobiDB-lite"/>
    </source>
</evidence>
<keyword evidence="10" id="KW-0238">DNA-binding</keyword>
<dbReference type="Pfam" id="PF00665">
    <property type="entry name" value="rve"/>
    <property type="match status" value="1"/>
</dbReference>
<keyword evidence="12" id="KW-0539">Nucleus</keyword>
<proteinExistence type="inferred from homology"/>
<dbReference type="FunFam" id="3.30.160.60:FF:000831">
    <property type="entry name" value="Zinc finger and BTB domain-containing protein 17"/>
    <property type="match status" value="1"/>
</dbReference>
<dbReference type="InterPro" id="IPR001584">
    <property type="entry name" value="Integrase_cat-core"/>
</dbReference>
<evidence type="ECO:0000259" key="19">
    <source>
        <dbReference type="PROSITE" id="PS50994"/>
    </source>
</evidence>
<dbReference type="FunFam" id="3.30.160.60:FF:001732">
    <property type="entry name" value="Zgc:162936"/>
    <property type="match status" value="1"/>
</dbReference>
<dbReference type="CDD" id="cd09274">
    <property type="entry name" value="RNase_HI_RT_Ty3"/>
    <property type="match status" value="1"/>
</dbReference>
<feature type="domain" description="C2H2-type" evidence="17">
    <location>
        <begin position="1675"/>
        <end position="1702"/>
    </location>
</feature>
<accession>A0AAW0N363</accession>
<dbReference type="FunFam" id="3.30.160.60:FF:002210">
    <property type="entry name" value="Zinc finger and BTB domain containing 17"/>
    <property type="match status" value="1"/>
</dbReference>
<dbReference type="Pfam" id="PF00078">
    <property type="entry name" value="RVT_1"/>
    <property type="match status" value="1"/>
</dbReference>
<feature type="domain" description="C2H2-type" evidence="17">
    <location>
        <begin position="1359"/>
        <end position="1386"/>
    </location>
</feature>